<dbReference type="GO" id="GO:0005524">
    <property type="term" value="F:ATP binding"/>
    <property type="evidence" value="ECO:0007669"/>
    <property type="project" value="UniProtKB-KW"/>
</dbReference>
<protein>
    <submittedName>
        <fullName evidence="5">ABC transporter ATP-binding protein</fullName>
    </submittedName>
</protein>
<keyword evidence="3 5" id="KW-0067">ATP-binding</keyword>
<dbReference type="AlphaFoldDB" id="A0A9D1LQ42"/>
<dbReference type="PANTHER" id="PTHR42788">
    <property type="entry name" value="TAURINE IMPORT ATP-BINDING PROTEIN-RELATED"/>
    <property type="match status" value="1"/>
</dbReference>
<evidence type="ECO:0000256" key="3">
    <source>
        <dbReference type="ARBA" id="ARBA00022840"/>
    </source>
</evidence>
<reference evidence="5" key="2">
    <citation type="journal article" date="2021" name="PeerJ">
        <title>Extensive microbial diversity within the chicken gut microbiome revealed by metagenomics and culture.</title>
        <authorList>
            <person name="Gilroy R."/>
            <person name="Ravi A."/>
            <person name="Getino M."/>
            <person name="Pursley I."/>
            <person name="Horton D.L."/>
            <person name="Alikhan N.F."/>
            <person name="Baker D."/>
            <person name="Gharbi K."/>
            <person name="Hall N."/>
            <person name="Watson M."/>
            <person name="Adriaenssens E.M."/>
            <person name="Foster-Nyarko E."/>
            <person name="Jarju S."/>
            <person name="Secka A."/>
            <person name="Antonio M."/>
            <person name="Oren A."/>
            <person name="Chaudhuri R.R."/>
            <person name="La Ragione R."/>
            <person name="Hildebrand F."/>
            <person name="Pallen M.J."/>
        </authorList>
    </citation>
    <scope>NUCLEOTIDE SEQUENCE</scope>
    <source>
        <strain evidence="5">ChiSxjej2B14-8506</strain>
    </source>
</reference>
<evidence type="ECO:0000313" key="5">
    <source>
        <dbReference type="EMBL" id="HIU45917.1"/>
    </source>
</evidence>
<dbReference type="EMBL" id="DVNK01000011">
    <property type="protein sequence ID" value="HIU45917.1"/>
    <property type="molecule type" value="Genomic_DNA"/>
</dbReference>
<evidence type="ECO:0000313" key="6">
    <source>
        <dbReference type="Proteomes" id="UP000824123"/>
    </source>
</evidence>
<organism evidence="5 6">
    <name type="scientific">Candidatus Fimadaptatus faecigallinarum</name>
    <dbReference type="NCBI Taxonomy" id="2840814"/>
    <lineage>
        <taxon>Bacteria</taxon>
        <taxon>Bacillati</taxon>
        <taxon>Bacillota</taxon>
        <taxon>Clostridia</taxon>
        <taxon>Eubacteriales</taxon>
        <taxon>Candidatus Fimadaptatus</taxon>
    </lineage>
</organism>
<dbReference type="SMART" id="SM00382">
    <property type="entry name" value="AAA"/>
    <property type="match status" value="1"/>
</dbReference>
<evidence type="ECO:0000256" key="2">
    <source>
        <dbReference type="ARBA" id="ARBA00022741"/>
    </source>
</evidence>
<name>A0A9D1LQ42_9FIRM</name>
<dbReference type="InterPro" id="IPR003439">
    <property type="entry name" value="ABC_transporter-like_ATP-bd"/>
</dbReference>
<reference evidence="5" key="1">
    <citation type="submission" date="2020-10" db="EMBL/GenBank/DDBJ databases">
        <authorList>
            <person name="Gilroy R."/>
        </authorList>
    </citation>
    <scope>NUCLEOTIDE SEQUENCE</scope>
    <source>
        <strain evidence="5">ChiSxjej2B14-8506</strain>
    </source>
</reference>
<sequence>MKLEHVSLSFEGQRVISDLTYEFGPGATAILGPSGVGKSTLVRLLIGLARPDTGRVYGASGRLGVVFQEDRLIERLNAPDNLTFVTGSGQRAQARELLTRLGLGDELHKPVSEYSGGMKRRVAIARSLIVRPDVLIMDEPFRGLDAETRAVTAGVVRAEAKGQLVFVTHDPYEVELLGAQQVLRLGA</sequence>
<dbReference type="GO" id="GO:0016887">
    <property type="term" value="F:ATP hydrolysis activity"/>
    <property type="evidence" value="ECO:0007669"/>
    <property type="project" value="InterPro"/>
</dbReference>
<dbReference type="InterPro" id="IPR050166">
    <property type="entry name" value="ABC_transporter_ATP-bind"/>
</dbReference>
<dbReference type="Proteomes" id="UP000824123">
    <property type="component" value="Unassembled WGS sequence"/>
</dbReference>
<accession>A0A9D1LQ42</accession>
<dbReference type="Pfam" id="PF00005">
    <property type="entry name" value="ABC_tran"/>
    <property type="match status" value="1"/>
</dbReference>
<dbReference type="InterPro" id="IPR003593">
    <property type="entry name" value="AAA+_ATPase"/>
</dbReference>
<proteinExistence type="predicted"/>
<gene>
    <name evidence="5" type="ORF">IAC59_01495</name>
</gene>
<dbReference type="PROSITE" id="PS50893">
    <property type="entry name" value="ABC_TRANSPORTER_2"/>
    <property type="match status" value="1"/>
</dbReference>
<dbReference type="PANTHER" id="PTHR42788:SF19">
    <property type="entry name" value="ALIPHATIC SULFONATES IMPORT ATP-BINDING PROTEIN SSUB 2"/>
    <property type="match status" value="1"/>
</dbReference>
<keyword evidence="1" id="KW-0813">Transport</keyword>
<dbReference type="PROSITE" id="PS00211">
    <property type="entry name" value="ABC_TRANSPORTER_1"/>
    <property type="match status" value="1"/>
</dbReference>
<evidence type="ECO:0000259" key="4">
    <source>
        <dbReference type="PROSITE" id="PS50893"/>
    </source>
</evidence>
<dbReference type="SUPFAM" id="SSF52540">
    <property type="entry name" value="P-loop containing nucleoside triphosphate hydrolases"/>
    <property type="match status" value="1"/>
</dbReference>
<dbReference type="Gene3D" id="3.40.50.300">
    <property type="entry name" value="P-loop containing nucleotide triphosphate hydrolases"/>
    <property type="match status" value="1"/>
</dbReference>
<dbReference type="InterPro" id="IPR017871">
    <property type="entry name" value="ABC_transporter-like_CS"/>
</dbReference>
<feature type="domain" description="ABC transporter" evidence="4">
    <location>
        <begin position="1"/>
        <end position="187"/>
    </location>
</feature>
<dbReference type="InterPro" id="IPR027417">
    <property type="entry name" value="P-loop_NTPase"/>
</dbReference>
<keyword evidence="2" id="KW-0547">Nucleotide-binding</keyword>
<evidence type="ECO:0000256" key="1">
    <source>
        <dbReference type="ARBA" id="ARBA00022448"/>
    </source>
</evidence>
<comment type="caution">
    <text evidence="5">The sequence shown here is derived from an EMBL/GenBank/DDBJ whole genome shotgun (WGS) entry which is preliminary data.</text>
</comment>